<dbReference type="EMBL" id="CATOUU010000295">
    <property type="protein sequence ID" value="CAI9923772.1"/>
    <property type="molecule type" value="Genomic_DNA"/>
</dbReference>
<gene>
    <name evidence="1" type="ORF">HINF_LOCUS11417</name>
    <name evidence="2" type="ORF">HINF_LOCUS40360</name>
</gene>
<comment type="caution">
    <text evidence="1">The sequence shown here is derived from an EMBL/GenBank/DDBJ whole genome shotgun (WGS) entry which is preliminary data.</text>
</comment>
<evidence type="ECO:0000313" key="1">
    <source>
        <dbReference type="EMBL" id="CAI9923772.1"/>
    </source>
</evidence>
<accession>A0AA86TRA1</accession>
<evidence type="ECO:0000313" key="3">
    <source>
        <dbReference type="Proteomes" id="UP001642409"/>
    </source>
</evidence>
<sequence>MHSVHLIFYFFQIHLVDELVHFFKVQINAFECVLKSEQLYRFCSGFSIVYYCFRLLVSFVLNKFKEWSFVFKSGLFNLRLTIYFVKCSTFWIKCEQYFLVLTSFEMTGMQLYLNLRMFDYLRKPAKVMELTEGVAQLKQQLC</sequence>
<reference evidence="1" key="1">
    <citation type="submission" date="2023-06" db="EMBL/GenBank/DDBJ databases">
        <authorList>
            <person name="Kurt Z."/>
        </authorList>
    </citation>
    <scope>NUCLEOTIDE SEQUENCE</scope>
</reference>
<name>A0AA86TRA1_9EUKA</name>
<dbReference type="AlphaFoldDB" id="A0AA86TRA1"/>
<dbReference type="EMBL" id="CAXDID020000159">
    <property type="protein sequence ID" value="CAL6044029.1"/>
    <property type="molecule type" value="Genomic_DNA"/>
</dbReference>
<dbReference type="Proteomes" id="UP001642409">
    <property type="component" value="Unassembled WGS sequence"/>
</dbReference>
<reference evidence="2 3" key="2">
    <citation type="submission" date="2024-07" db="EMBL/GenBank/DDBJ databases">
        <authorList>
            <person name="Akdeniz Z."/>
        </authorList>
    </citation>
    <scope>NUCLEOTIDE SEQUENCE [LARGE SCALE GENOMIC DNA]</scope>
</reference>
<keyword evidence="3" id="KW-1185">Reference proteome</keyword>
<organism evidence="1">
    <name type="scientific">Hexamita inflata</name>
    <dbReference type="NCBI Taxonomy" id="28002"/>
    <lineage>
        <taxon>Eukaryota</taxon>
        <taxon>Metamonada</taxon>
        <taxon>Diplomonadida</taxon>
        <taxon>Hexamitidae</taxon>
        <taxon>Hexamitinae</taxon>
        <taxon>Hexamita</taxon>
    </lineage>
</organism>
<protein>
    <submittedName>
        <fullName evidence="2">Hypothetical_protein</fullName>
    </submittedName>
</protein>
<proteinExistence type="predicted"/>
<evidence type="ECO:0000313" key="2">
    <source>
        <dbReference type="EMBL" id="CAL6044029.1"/>
    </source>
</evidence>